<dbReference type="CDD" id="cd02169">
    <property type="entry name" value="Citrate_lyase_ligase"/>
    <property type="match status" value="1"/>
</dbReference>
<dbReference type="SMART" id="SM00764">
    <property type="entry name" value="Citrate_ly_lig"/>
    <property type="match status" value="1"/>
</dbReference>
<dbReference type="InterPro" id="IPR016181">
    <property type="entry name" value="Acyl_CoA_acyltransferase"/>
</dbReference>
<evidence type="ECO:0000256" key="3">
    <source>
        <dbReference type="PIRNR" id="PIRNR005751"/>
    </source>
</evidence>
<dbReference type="InterPro" id="IPR005216">
    <property type="entry name" value="Citrate_lyase_ligase"/>
</dbReference>
<dbReference type="NCBIfam" id="TIGR00125">
    <property type="entry name" value="cyt_tran_rel"/>
    <property type="match status" value="1"/>
</dbReference>
<name>A0A4U9YBI8_9STRE</name>
<dbReference type="EC" id="6.2.1.22" evidence="3"/>
<accession>A0A4U9YBI8</accession>
<dbReference type="SUPFAM" id="SSF52374">
    <property type="entry name" value="Nucleotidylyl transferase"/>
    <property type="match status" value="1"/>
</dbReference>
<proteinExistence type="predicted"/>
<keyword evidence="3 5" id="KW-0436">Ligase</keyword>
<evidence type="ECO:0000259" key="4">
    <source>
        <dbReference type="SMART" id="SM00764"/>
    </source>
</evidence>
<dbReference type="EMBL" id="CABEHT010000001">
    <property type="protein sequence ID" value="VTS23396.1"/>
    <property type="molecule type" value="Genomic_DNA"/>
</dbReference>
<dbReference type="PANTHER" id="PTHR40599:SF1">
    <property type="entry name" value="[CITRATE [PRO-3S]-LYASE] LIGASE"/>
    <property type="match status" value="1"/>
</dbReference>
<dbReference type="InterPro" id="IPR004821">
    <property type="entry name" value="Cyt_trans-like"/>
</dbReference>
<dbReference type="InterPro" id="IPR014729">
    <property type="entry name" value="Rossmann-like_a/b/a_fold"/>
</dbReference>
<evidence type="ECO:0000256" key="1">
    <source>
        <dbReference type="ARBA" id="ARBA00022741"/>
    </source>
</evidence>
<dbReference type="RefSeq" id="WP_077322544.1">
    <property type="nucleotide sequence ID" value="NZ_CABEHT010000001.1"/>
</dbReference>
<evidence type="ECO:0000313" key="6">
    <source>
        <dbReference type="Proteomes" id="UP000394068"/>
    </source>
</evidence>
<gene>
    <name evidence="5" type="primary">citC</name>
    <name evidence="5" type="ORF">NCTC5386_01947</name>
</gene>
<dbReference type="GO" id="GO:0016829">
    <property type="term" value="F:lyase activity"/>
    <property type="evidence" value="ECO:0007669"/>
    <property type="project" value="UniProtKB-KW"/>
</dbReference>
<dbReference type="GO" id="GO:0005524">
    <property type="term" value="F:ATP binding"/>
    <property type="evidence" value="ECO:0007669"/>
    <property type="project" value="UniProtKB-UniRule"/>
</dbReference>
<keyword evidence="5" id="KW-0456">Lyase</keyword>
<keyword evidence="1 3" id="KW-0547">Nucleotide-binding</keyword>
<dbReference type="InterPro" id="IPR013166">
    <property type="entry name" value="Citrate_lyase_ligase_C"/>
</dbReference>
<dbReference type="GO" id="GO:0008771">
    <property type="term" value="F:[citrate (pro-3S)-lyase] ligase activity"/>
    <property type="evidence" value="ECO:0007669"/>
    <property type="project" value="UniProtKB-EC"/>
</dbReference>
<dbReference type="PIRSF" id="PIRSF005751">
    <property type="entry name" value="Acet_citr_lig"/>
    <property type="match status" value="1"/>
</dbReference>
<feature type="domain" description="Citrate lyase ligase C-terminal" evidence="4">
    <location>
        <begin position="147"/>
        <end position="327"/>
    </location>
</feature>
<sequence>MSDFTVSKIFPSDKLNQDKVTQLLEDAGIKRDQNLDYTCGIFEEDGTLIATGSLFANSLRCFAICKRYSGDALLNTLVTHLINVQFERGNTHLFVYTKPDTSKFFKALGFYTITEIPNMVTFMENRKSGFADYLKRLKKESEPSKESAAIVMNANPFTLGHLSLVEKAAAENKQVHLFMVSEDSSLIPFAVRKELIMAGTAHLDNISYHETGPYIISQATFPSYFQKDQEHVIISQAKLDINIFVAIAQELGITRRYVGEEPTSFVTNLYNKTMQKQLPANSIIYTMIPRKEVNGQMISASTVRQFIKDGKLELIKDLVPKTTFAYLTSPQAKDLIKTIQKKSNVIHY</sequence>
<dbReference type="Proteomes" id="UP000394068">
    <property type="component" value="Unassembled WGS sequence"/>
</dbReference>
<dbReference type="SUPFAM" id="SSF55729">
    <property type="entry name" value="Acyl-CoA N-acyltransferases (Nat)"/>
    <property type="match status" value="1"/>
</dbReference>
<dbReference type="Pfam" id="PF08218">
    <property type="entry name" value="Citrate_ly_lig"/>
    <property type="match status" value="1"/>
</dbReference>
<reference evidence="5 6" key="1">
    <citation type="submission" date="2019-05" db="EMBL/GenBank/DDBJ databases">
        <authorList>
            <consortium name="Pathogen Informatics"/>
        </authorList>
    </citation>
    <scope>NUCLEOTIDE SEQUENCE [LARGE SCALE GENOMIC DNA]</scope>
    <source>
        <strain evidence="5 6">NCTC5386</strain>
    </source>
</reference>
<organism evidence="5 6">
    <name type="scientific">Streptococcus pseudoporcinus</name>
    <dbReference type="NCBI Taxonomy" id="361101"/>
    <lineage>
        <taxon>Bacteria</taxon>
        <taxon>Bacillati</taxon>
        <taxon>Bacillota</taxon>
        <taxon>Bacilli</taxon>
        <taxon>Lactobacillales</taxon>
        <taxon>Streptococcaceae</taxon>
        <taxon>Streptococcus</taxon>
    </lineage>
</organism>
<dbReference type="PANTHER" id="PTHR40599">
    <property type="entry name" value="[CITRATE [PRO-3S]-LYASE] LIGASE"/>
    <property type="match status" value="1"/>
</dbReference>
<evidence type="ECO:0000256" key="2">
    <source>
        <dbReference type="ARBA" id="ARBA00022840"/>
    </source>
</evidence>
<evidence type="ECO:0000313" key="5">
    <source>
        <dbReference type="EMBL" id="VTS23396.1"/>
    </source>
</evidence>
<dbReference type="Gene3D" id="3.40.50.620">
    <property type="entry name" value="HUPs"/>
    <property type="match status" value="1"/>
</dbReference>
<comment type="catalytic activity">
    <reaction evidence="3">
        <text>holo-[citrate lyase ACP] + acetate + ATP = acetyl-[citrate lyase ACP] + AMP + diphosphate</text>
        <dbReference type="Rhea" id="RHEA:23788"/>
        <dbReference type="Rhea" id="RHEA-COMP:10158"/>
        <dbReference type="Rhea" id="RHEA-COMP:13710"/>
        <dbReference type="ChEBI" id="CHEBI:30089"/>
        <dbReference type="ChEBI" id="CHEBI:30616"/>
        <dbReference type="ChEBI" id="CHEBI:33019"/>
        <dbReference type="ChEBI" id="CHEBI:82683"/>
        <dbReference type="ChEBI" id="CHEBI:137976"/>
        <dbReference type="ChEBI" id="CHEBI:456215"/>
        <dbReference type="EC" id="6.2.1.22"/>
    </reaction>
</comment>
<keyword evidence="2 3" id="KW-0067">ATP-binding</keyword>
<dbReference type="AlphaFoldDB" id="A0A4U9YBI8"/>
<dbReference type="NCBIfam" id="TIGR00124">
    <property type="entry name" value="cit_ly_ligase"/>
    <property type="match status" value="1"/>
</dbReference>
<protein>
    <recommendedName>
        <fullName evidence="3">[Citrate [pro-3S]-lyase] ligase</fullName>
        <ecNumber evidence="3">6.2.1.22</ecNumber>
    </recommendedName>
</protein>
<comment type="function">
    <text evidence="3">Acetylation of prosthetic group (2-(5''-phosphoribosyl)-3'-dephosphocoenzyme-A) of the gamma subunit of citrate lyase.</text>
</comment>